<dbReference type="HAMAP" id="MF_00187">
    <property type="entry name" value="FdhD"/>
    <property type="match status" value="1"/>
</dbReference>
<evidence type="ECO:0000256" key="1">
    <source>
        <dbReference type="ARBA" id="ARBA00022490"/>
    </source>
</evidence>
<reference evidence="4 5" key="1">
    <citation type="submission" date="2018-06" db="EMBL/GenBank/DDBJ databases">
        <authorList>
            <consortium name="Pathogen Informatics"/>
            <person name="Doyle S."/>
        </authorList>
    </citation>
    <scope>NUCLEOTIDE SEQUENCE [LARGE SCALE GENOMIC DNA]</scope>
    <source>
        <strain evidence="4 5">NCTC10283</strain>
    </source>
</reference>
<keyword evidence="5" id="KW-1185">Reference proteome</keyword>
<dbReference type="GO" id="GO:0006777">
    <property type="term" value="P:Mo-molybdopterin cofactor biosynthetic process"/>
    <property type="evidence" value="ECO:0007669"/>
    <property type="project" value="UniProtKB-UniRule"/>
</dbReference>
<dbReference type="PIRSF" id="PIRSF015626">
    <property type="entry name" value="FdhD"/>
    <property type="match status" value="1"/>
</dbReference>
<dbReference type="RefSeq" id="WP_115723662.1">
    <property type="nucleotide sequence ID" value="NZ_CP091519.2"/>
</dbReference>
<comment type="function">
    <text evidence="3">Required for formate dehydrogenase (FDH) activity. Acts as a sulfur carrier protein that transfers sulfur from IscS to the molybdenum cofactor prior to its insertion into FDH.</text>
</comment>
<dbReference type="NCBIfam" id="TIGR00129">
    <property type="entry name" value="fdhD_narQ"/>
    <property type="match status" value="1"/>
</dbReference>
<comment type="similarity">
    <text evidence="3">Belongs to the FdhD family.</text>
</comment>
<feature type="active site" description="Cysteine persulfide intermediate" evidence="3">
    <location>
        <position position="108"/>
    </location>
</feature>
<evidence type="ECO:0000256" key="3">
    <source>
        <dbReference type="HAMAP-Rule" id="MF_00187"/>
    </source>
</evidence>
<dbReference type="GO" id="GO:0016783">
    <property type="term" value="F:sulfurtransferase activity"/>
    <property type="evidence" value="ECO:0007669"/>
    <property type="project" value="InterPro"/>
</dbReference>
<accession>A0A376BRS5</accession>
<keyword evidence="2 3" id="KW-0501">Molybdenum cofactor biosynthesis</keyword>
<dbReference type="Gene3D" id="3.10.20.10">
    <property type="match status" value="1"/>
</dbReference>
<dbReference type="InterPro" id="IPR003786">
    <property type="entry name" value="FdhD"/>
</dbReference>
<dbReference type="STRING" id="1120980.GCA_000745955_01300"/>
<dbReference type="InterPro" id="IPR016193">
    <property type="entry name" value="Cytidine_deaminase-like"/>
</dbReference>
<dbReference type="Pfam" id="PF02634">
    <property type="entry name" value="FdhD-NarQ"/>
    <property type="match status" value="1"/>
</dbReference>
<dbReference type="OrthoDB" id="3197277at2"/>
<dbReference type="GO" id="GO:0097163">
    <property type="term" value="F:sulfur carrier activity"/>
    <property type="evidence" value="ECO:0007669"/>
    <property type="project" value="UniProtKB-UniRule"/>
</dbReference>
<dbReference type="SUPFAM" id="SSF53927">
    <property type="entry name" value="Cytidine deaminase-like"/>
    <property type="match status" value="1"/>
</dbReference>
<dbReference type="PANTHER" id="PTHR30592:SF1">
    <property type="entry name" value="SULFUR CARRIER PROTEIN FDHD"/>
    <property type="match status" value="1"/>
</dbReference>
<dbReference type="Gene3D" id="3.40.140.10">
    <property type="entry name" value="Cytidine Deaminase, domain 2"/>
    <property type="match status" value="1"/>
</dbReference>
<dbReference type="EMBL" id="UFSO01000003">
    <property type="protein sequence ID" value="SSY79558.1"/>
    <property type="molecule type" value="Genomic_DNA"/>
</dbReference>
<gene>
    <name evidence="3" type="primary">fdhD</name>
    <name evidence="4" type="ORF">NCTC10283_01414</name>
</gene>
<evidence type="ECO:0000256" key="2">
    <source>
        <dbReference type="ARBA" id="ARBA00023150"/>
    </source>
</evidence>
<sequence length="262" mass="28295">MMNPIHTQIVHTFSGSLKPETDVLAEEIPIALVYNGISHVVLMATPQDLAELALGFSLTEGILTDVSQLYDLQIESDCQGISVQMEISSARFVALKERRRSMTGRTGCGLCGIDSLTAALPDIQALERTDKISNQHITQAVSELRHHQALREQTGSLHGAAWVVDGQIQAAFEDIGRHNALDKLLGYLSKNQIDKQNGFIVVSSRASYEMVAKAATLGVGCVVAVSAATALAVRVAEQANMTLIGFAKPQQFVVYSGVEYIE</sequence>
<evidence type="ECO:0000313" key="4">
    <source>
        <dbReference type="EMBL" id="SSY79558.1"/>
    </source>
</evidence>
<dbReference type="PANTHER" id="PTHR30592">
    <property type="entry name" value="FORMATE DEHYDROGENASE"/>
    <property type="match status" value="1"/>
</dbReference>
<proteinExistence type="inferred from homology"/>
<dbReference type="Proteomes" id="UP000254209">
    <property type="component" value="Unassembled WGS sequence"/>
</dbReference>
<comment type="caution">
    <text evidence="3">Lacks conserved residue(s) required for the propagation of feature annotation.</text>
</comment>
<comment type="subcellular location">
    <subcellularLocation>
        <location evidence="3">Cytoplasm</location>
    </subcellularLocation>
</comment>
<keyword evidence="1 3" id="KW-0963">Cytoplasm</keyword>
<dbReference type="AlphaFoldDB" id="A0A376BRS5"/>
<protein>
    <recommendedName>
        <fullName evidence="3">Sulfur carrier protein FdhD</fullName>
    </recommendedName>
</protein>
<name>A0A376BRS5_9NEIS</name>
<evidence type="ECO:0000313" key="5">
    <source>
        <dbReference type="Proteomes" id="UP000254209"/>
    </source>
</evidence>
<dbReference type="GO" id="GO:0005737">
    <property type="term" value="C:cytoplasm"/>
    <property type="evidence" value="ECO:0007669"/>
    <property type="project" value="UniProtKB-SubCell"/>
</dbReference>
<organism evidence="4 5">
    <name type="scientific">Alysiella crassa</name>
    <dbReference type="NCBI Taxonomy" id="153491"/>
    <lineage>
        <taxon>Bacteria</taxon>
        <taxon>Pseudomonadati</taxon>
        <taxon>Pseudomonadota</taxon>
        <taxon>Betaproteobacteria</taxon>
        <taxon>Neisseriales</taxon>
        <taxon>Neisseriaceae</taxon>
        <taxon>Alysiella</taxon>
    </lineage>
</organism>